<accession>A0A835VIA0</accession>
<dbReference type="EMBL" id="JADCNL010000001">
    <property type="protein sequence ID" value="KAG0498083.1"/>
    <property type="molecule type" value="Genomic_DNA"/>
</dbReference>
<gene>
    <name evidence="2" type="ORF">HPP92_002774</name>
</gene>
<dbReference type="AlphaFoldDB" id="A0A835VIA0"/>
<organism evidence="2 3">
    <name type="scientific">Vanilla planifolia</name>
    <name type="common">Vanilla</name>
    <dbReference type="NCBI Taxonomy" id="51239"/>
    <lineage>
        <taxon>Eukaryota</taxon>
        <taxon>Viridiplantae</taxon>
        <taxon>Streptophyta</taxon>
        <taxon>Embryophyta</taxon>
        <taxon>Tracheophyta</taxon>
        <taxon>Spermatophyta</taxon>
        <taxon>Magnoliopsida</taxon>
        <taxon>Liliopsida</taxon>
        <taxon>Asparagales</taxon>
        <taxon>Orchidaceae</taxon>
        <taxon>Vanilloideae</taxon>
        <taxon>Vanilleae</taxon>
        <taxon>Vanilla</taxon>
    </lineage>
</organism>
<keyword evidence="1" id="KW-0472">Membrane</keyword>
<keyword evidence="3" id="KW-1185">Reference proteome</keyword>
<proteinExistence type="predicted"/>
<reference evidence="2 3" key="1">
    <citation type="journal article" date="2020" name="Nat. Food">
        <title>A phased Vanilla planifolia genome enables genetic improvement of flavour and production.</title>
        <authorList>
            <person name="Hasing T."/>
            <person name="Tang H."/>
            <person name="Brym M."/>
            <person name="Khazi F."/>
            <person name="Huang T."/>
            <person name="Chambers A.H."/>
        </authorList>
    </citation>
    <scope>NUCLEOTIDE SEQUENCE [LARGE SCALE GENOMIC DNA]</scope>
    <source>
        <tissue evidence="2">Leaf</tissue>
    </source>
</reference>
<keyword evidence="1" id="KW-0812">Transmembrane</keyword>
<protein>
    <submittedName>
        <fullName evidence="2">Uncharacterized protein</fullName>
    </submittedName>
</protein>
<comment type="caution">
    <text evidence="2">The sequence shown here is derived from an EMBL/GenBank/DDBJ whole genome shotgun (WGS) entry which is preliminary data.</text>
</comment>
<evidence type="ECO:0000313" key="2">
    <source>
        <dbReference type="EMBL" id="KAG0498083.1"/>
    </source>
</evidence>
<evidence type="ECO:0000313" key="3">
    <source>
        <dbReference type="Proteomes" id="UP000636800"/>
    </source>
</evidence>
<dbReference type="Proteomes" id="UP000636800">
    <property type="component" value="Chromosome 1"/>
</dbReference>
<dbReference type="OrthoDB" id="48317at2759"/>
<name>A0A835VIA0_VANPL</name>
<sequence length="323" mass="36268">MQGLLRELKVLGDVNRKALDGPPLPEAKVHWLTKLFSRETPLVPLIKSHFIRVFLGTSLIMYGLPVSKLLGAMVIDETHLEFLDVVIKGDDRTRWKPVNILKGRVGPGWIEITKSKVVDVGAKTFGGTAPKKRNIMWSLARARVSMAREKVLGTNLRHHFQSPEDYVKLSKSRSFNGQRTGFRYKYNYQPPPGQTNHSCGGADRWADVGSSGEMFCPAGYYCPSTVRKVSCTSGFYCRKGSTSQKRCFKKSSCKPNSSNQDITIFGALLMVALSLVLLIIYNFSGQVLTNRERKQAKSRKLLQGVQEKQYKLVRSGKLLKILQ</sequence>
<feature type="transmembrane region" description="Helical" evidence="1">
    <location>
        <begin position="262"/>
        <end position="284"/>
    </location>
</feature>
<keyword evidence="1" id="KW-1133">Transmembrane helix</keyword>
<evidence type="ECO:0000256" key="1">
    <source>
        <dbReference type="SAM" id="Phobius"/>
    </source>
</evidence>